<sequence length="356" mass="38816">MPGVIPSQTLTRMIADGTIVSATPVTPAQIQPASLDLRLGTTAYRVRASFLTGHGKTVAERLPEFSMHQIDLTGGAVLEKGCVYLVPLMESLSLPPGLRAVANAKSSTGRLDLLTRTITDGGTEFDRVADGYHGPLYAEICPRSFSVLVRPGMALNQIRFREGKAVLDDAQLTALHAEETLVDGTPHIDDGLGFSVDLRPRDDTLVGYRAKPHTGVIDLAKIAHYPAREFWEELHTDQGRIILDPGAFYILVSREAVTIPPDYAAEMAPYLAMVGEFRVHYAGFFDPGFGHASAGGNGARGVLEVRCHEAPFVLEHGQIVGRLIYERMAESPERLYGREIKSNYQGQGLKLAKHFV</sequence>
<dbReference type="InterPro" id="IPR010550">
    <property type="entry name" value="DCD_N"/>
</dbReference>
<evidence type="ECO:0000259" key="4">
    <source>
        <dbReference type="Pfam" id="PF22569"/>
    </source>
</evidence>
<dbReference type="PANTHER" id="PTHR42680:SF3">
    <property type="entry name" value="DCTP DEAMINASE"/>
    <property type="match status" value="1"/>
</dbReference>
<dbReference type="InterPro" id="IPR053811">
    <property type="entry name" value="DCD_C"/>
</dbReference>
<evidence type="ECO:0000313" key="5">
    <source>
        <dbReference type="EMBL" id="MBJ3761859.1"/>
    </source>
</evidence>
<dbReference type="InterPro" id="IPR036157">
    <property type="entry name" value="dUTPase-like_sf"/>
</dbReference>
<dbReference type="Gene3D" id="2.70.40.10">
    <property type="match status" value="2"/>
</dbReference>
<keyword evidence="2" id="KW-0546">Nucleotide metabolism</keyword>
<dbReference type="PANTHER" id="PTHR42680">
    <property type="entry name" value="DCTP DEAMINASE"/>
    <property type="match status" value="1"/>
</dbReference>
<evidence type="ECO:0000313" key="6">
    <source>
        <dbReference type="Proteomes" id="UP000642488"/>
    </source>
</evidence>
<dbReference type="CDD" id="cd07557">
    <property type="entry name" value="trimeric_dUTPase"/>
    <property type="match status" value="1"/>
</dbReference>
<dbReference type="AlphaFoldDB" id="A0A934I7F6"/>
<accession>A0A934I7F6</accession>
<feature type="domain" description="2'-deoxycytidine 5'-triphosphate deaminase N-terminal" evidence="3">
    <location>
        <begin position="3"/>
        <end position="164"/>
    </location>
</feature>
<dbReference type="Pfam" id="PF22569">
    <property type="entry name" value="DCD_C"/>
    <property type="match status" value="1"/>
</dbReference>
<keyword evidence="6" id="KW-1185">Reference proteome</keyword>
<dbReference type="InterPro" id="IPR033704">
    <property type="entry name" value="dUTPase_trimeric"/>
</dbReference>
<keyword evidence="1 5" id="KW-0378">Hydrolase</keyword>
<protein>
    <submittedName>
        <fullName evidence="5">2'-deoxycytidine 5'-triphosphate deaminase</fullName>
        <ecNumber evidence="5">3.5.4.13</ecNumber>
    </submittedName>
</protein>
<dbReference type="EC" id="3.5.4.13" evidence="5"/>
<dbReference type="GO" id="GO:0008829">
    <property type="term" value="F:dCTP deaminase activity"/>
    <property type="evidence" value="ECO:0007669"/>
    <property type="project" value="UniProtKB-EC"/>
</dbReference>
<dbReference type="Pfam" id="PF06559">
    <property type="entry name" value="DCD_N"/>
    <property type="match status" value="1"/>
</dbReference>
<dbReference type="EMBL" id="JAEKPD010000002">
    <property type="protein sequence ID" value="MBJ3761859.1"/>
    <property type="molecule type" value="Genomic_DNA"/>
</dbReference>
<evidence type="ECO:0000256" key="1">
    <source>
        <dbReference type="ARBA" id="ARBA00022801"/>
    </source>
</evidence>
<evidence type="ECO:0000256" key="2">
    <source>
        <dbReference type="ARBA" id="ARBA00023080"/>
    </source>
</evidence>
<gene>
    <name evidence="5" type="ORF">ILP92_03735</name>
</gene>
<comment type="caution">
    <text evidence="5">The sequence shown here is derived from an EMBL/GenBank/DDBJ whole genome shotgun (WGS) entry which is preliminary data.</text>
</comment>
<reference evidence="5" key="1">
    <citation type="submission" date="2020-12" db="EMBL/GenBank/DDBJ databases">
        <title>Bacterial taxonomy.</title>
        <authorList>
            <person name="Pan X."/>
        </authorList>
    </citation>
    <scope>NUCLEOTIDE SEQUENCE</scope>
    <source>
        <strain evidence="5">KCTC 52957</strain>
    </source>
</reference>
<feature type="domain" description="2'-deoxycytidine 5'-triphosphate deaminase C-terminal" evidence="4">
    <location>
        <begin position="169"/>
        <end position="355"/>
    </location>
</feature>
<dbReference type="Proteomes" id="UP000642488">
    <property type="component" value="Unassembled WGS sequence"/>
</dbReference>
<dbReference type="RefSeq" id="WP_198915031.1">
    <property type="nucleotide sequence ID" value="NZ_JAEKPD010000002.1"/>
</dbReference>
<organism evidence="5 6">
    <name type="scientific">Palleronia pontilimi</name>
    <dbReference type="NCBI Taxonomy" id="1964209"/>
    <lineage>
        <taxon>Bacteria</taxon>
        <taxon>Pseudomonadati</taxon>
        <taxon>Pseudomonadota</taxon>
        <taxon>Alphaproteobacteria</taxon>
        <taxon>Rhodobacterales</taxon>
        <taxon>Roseobacteraceae</taxon>
        <taxon>Palleronia</taxon>
    </lineage>
</organism>
<name>A0A934I7F6_9RHOB</name>
<dbReference type="SUPFAM" id="SSF51283">
    <property type="entry name" value="dUTPase-like"/>
    <property type="match status" value="2"/>
</dbReference>
<evidence type="ECO:0000259" key="3">
    <source>
        <dbReference type="Pfam" id="PF06559"/>
    </source>
</evidence>
<proteinExistence type="predicted"/>
<dbReference type="GO" id="GO:0009394">
    <property type="term" value="P:2'-deoxyribonucleotide metabolic process"/>
    <property type="evidence" value="ECO:0007669"/>
    <property type="project" value="InterPro"/>
</dbReference>
<dbReference type="NCBIfam" id="NF005734">
    <property type="entry name" value="PRK07559.1"/>
    <property type="match status" value="1"/>
</dbReference>